<dbReference type="AlphaFoldDB" id="A0A096ME81"/>
<organism evidence="1 2">
    <name type="scientific">Poecilia formosa</name>
    <name type="common">Amazon molly</name>
    <name type="synonym">Limia formosa</name>
    <dbReference type="NCBI Taxonomy" id="48698"/>
    <lineage>
        <taxon>Eukaryota</taxon>
        <taxon>Metazoa</taxon>
        <taxon>Chordata</taxon>
        <taxon>Craniata</taxon>
        <taxon>Vertebrata</taxon>
        <taxon>Euteleostomi</taxon>
        <taxon>Actinopterygii</taxon>
        <taxon>Neopterygii</taxon>
        <taxon>Teleostei</taxon>
        <taxon>Neoteleostei</taxon>
        <taxon>Acanthomorphata</taxon>
        <taxon>Ovalentaria</taxon>
        <taxon>Atherinomorphae</taxon>
        <taxon>Cyprinodontiformes</taxon>
        <taxon>Poeciliidae</taxon>
        <taxon>Poeciliinae</taxon>
        <taxon>Poecilia</taxon>
    </lineage>
</organism>
<accession>A0A096ME81</accession>
<evidence type="ECO:0000313" key="2">
    <source>
        <dbReference type="Proteomes" id="UP000028760"/>
    </source>
</evidence>
<name>A0A096ME81_POEFO</name>
<sequence length="101" mass="12159">KQFCFQLWHTLKHKTYTTFYHITHICSFYFFLKYNIKDRLLEGVGHCQFIFIKCSSLTEKYSNILPCVSSNLPVGWFISALLFYRLLKIFCKFNLFLLSDH</sequence>
<dbReference type="Ensembl" id="ENSPFOT00000029219.1">
    <property type="protein sequence ID" value="ENSPFOP00000029722.1"/>
    <property type="gene ID" value="ENSPFOG00000024215.1"/>
</dbReference>
<protein>
    <submittedName>
        <fullName evidence="1">Uncharacterized protein</fullName>
    </submittedName>
</protein>
<dbReference type="Proteomes" id="UP000028760">
    <property type="component" value="Unassembled WGS sequence"/>
</dbReference>
<reference evidence="1" key="2">
    <citation type="submission" date="2025-08" db="UniProtKB">
        <authorList>
            <consortium name="Ensembl"/>
        </authorList>
    </citation>
    <scope>IDENTIFICATION</scope>
</reference>
<dbReference type="EMBL" id="AYCK01005416">
    <property type="status" value="NOT_ANNOTATED_CDS"/>
    <property type="molecule type" value="Genomic_DNA"/>
</dbReference>
<evidence type="ECO:0000313" key="1">
    <source>
        <dbReference type="Ensembl" id="ENSPFOP00000029722.1"/>
    </source>
</evidence>
<reference evidence="1" key="3">
    <citation type="submission" date="2025-09" db="UniProtKB">
        <authorList>
            <consortium name="Ensembl"/>
        </authorList>
    </citation>
    <scope>IDENTIFICATION</scope>
</reference>
<proteinExistence type="predicted"/>
<reference evidence="2" key="1">
    <citation type="submission" date="2013-10" db="EMBL/GenBank/DDBJ databases">
        <authorList>
            <person name="Schartl M."/>
            <person name="Warren W."/>
        </authorList>
    </citation>
    <scope>NUCLEOTIDE SEQUENCE [LARGE SCALE GENOMIC DNA]</scope>
    <source>
        <strain evidence="2">female</strain>
    </source>
</reference>
<keyword evidence="2" id="KW-1185">Reference proteome</keyword>